<dbReference type="EMBL" id="JAIZPD010000019">
    <property type="protein sequence ID" value="KAH0957689.1"/>
    <property type="molecule type" value="Genomic_DNA"/>
</dbReference>
<sequence>MHPKVRTGSTTTTGASQARASRIPLTGQSTPKASLRRNRRNKSDSDNDFGSGVDCDDAKCREAGDSALSKFQRSQQDDSPHGRASKRQKKSKYEVSDTENLSGGEGATPIFSDEPLTRGAKGTPDQGSNVSDGSTEHSKLQIDDLNENLQYIKSHRKPEVNEEVTPYFELYCLLRDSKSYWIRESVVQRAASAAVCTYWGCGGEGWKLYDRPKKEVGRELWKRPLATDEDGVPHAILVVGHDLRDDGQSKFLVQNVGYPASRAKWYVERTVRSRWRSECDDYHLRDTEYYSPTDKAGPKLDTIVGHRVYRSGKNSSLRSFQLSCQWEMAQKLGNPRRKSSRRTTPLF</sequence>
<keyword evidence="3" id="KW-1185">Reference proteome</keyword>
<comment type="caution">
    <text evidence="2">The sequence shown here is derived from an EMBL/GenBank/DDBJ whole genome shotgun (WGS) entry which is preliminary data.</text>
</comment>
<dbReference type="RefSeq" id="XP_044715203.1">
    <property type="nucleotide sequence ID" value="XM_044869650.1"/>
</dbReference>
<proteinExistence type="predicted"/>
<evidence type="ECO:0000313" key="3">
    <source>
        <dbReference type="Proteomes" id="UP000824596"/>
    </source>
</evidence>
<evidence type="ECO:0000313" key="2">
    <source>
        <dbReference type="EMBL" id="KAH0957689.1"/>
    </source>
</evidence>
<dbReference type="GeneID" id="68360308"/>
<accession>A0A9P8MNK8</accession>
<reference evidence="2" key="1">
    <citation type="submission" date="2021-09" db="EMBL/GenBank/DDBJ databases">
        <title>A high-quality genome of the endoparasitic fungus Hirsutella rhossiliensis with a comparison of Hirsutella genomes reveals transposable elements contributing to genome size variation.</title>
        <authorList>
            <person name="Lin R."/>
            <person name="Jiao Y."/>
            <person name="Sun X."/>
            <person name="Ling J."/>
            <person name="Xie B."/>
            <person name="Cheng X."/>
        </authorList>
    </citation>
    <scope>NUCLEOTIDE SEQUENCE</scope>
    <source>
        <strain evidence="2">HR02</strain>
    </source>
</reference>
<dbReference type="AlphaFoldDB" id="A0A9P8MNK8"/>
<dbReference type="OrthoDB" id="5075809at2759"/>
<protein>
    <submittedName>
        <fullName evidence="2">Uncharacterized protein</fullName>
    </submittedName>
</protein>
<evidence type="ECO:0000256" key="1">
    <source>
        <dbReference type="SAM" id="MobiDB-lite"/>
    </source>
</evidence>
<organism evidence="2 3">
    <name type="scientific">Hirsutella rhossiliensis</name>
    <dbReference type="NCBI Taxonomy" id="111463"/>
    <lineage>
        <taxon>Eukaryota</taxon>
        <taxon>Fungi</taxon>
        <taxon>Dikarya</taxon>
        <taxon>Ascomycota</taxon>
        <taxon>Pezizomycotina</taxon>
        <taxon>Sordariomycetes</taxon>
        <taxon>Hypocreomycetidae</taxon>
        <taxon>Hypocreales</taxon>
        <taxon>Ophiocordycipitaceae</taxon>
        <taxon>Hirsutella</taxon>
    </lineage>
</organism>
<feature type="compositionally biased region" description="Low complexity" evidence="1">
    <location>
        <begin position="1"/>
        <end position="22"/>
    </location>
</feature>
<feature type="region of interest" description="Disordered" evidence="1">
    <location>
        <begin position="1"/>
        <end position="138"/>
    </location>
</feature>
<name>A0A9P8MNK8_9HYPO</name>
<dbReference type="Proteomes" id="UP000824596">
    <property type="component" value="Unassembled WGS sequence"/>
</dbReference>
<gene>
    <name evidence="2" type="ORF">HRG_11180</name>
</gene>